<evidence type="ECO:0000313" key="3">
    <source>
        <dbReference type="Proteomes" id="UP000548326"/>
    </source>
</evidence>
<reference evidence="2 3" key="1">
    <citation type="submission" date="2020-08" db="EMBL/GenBank/DDBJ databases">
        <title>Genomic Encyclopedia of Type Strains, Phase IV (KMG-V): Genome sequencing to study the core and pangenomes of soil and plant-associated prokaryotes.</title>
        <authorList>
            <person name="Whitman W."/>
        </authorList>
    </citation>
    <scope>NUCLEOTIDE SEQUENCE [LARGE SCALE GENOMIC DNA]</scope>
    <source>
        <strain evidence="2 3">MP601</strain>
    </source>
</reference>
<dbReference type="InterPro" id="IPR010364">
    <property type="entry name" value="Uncharacterised_IM_CreD"/>
</dbReference>
<keyword evidence="1" id="KW-1133">Transmembrane helix</keyword>
<proteinExistence type="predicted"/>
<feature type="transmembrane region" description="Helical" evidence="1">
    <location>
        <begin position="423"/>
        <end position="441"/>
    </location>
</feature>
<evidence type="ECO:0000256" key="1">
    <source>
        <dbReference type="SAM" id="Phobius"/>
    </source>
</evidence>
<feature type="transmembrane region" description="Helical" evidence="1">
    <location>
        <begin position="319"/>
        <end position="337"/>
    </location>
</feature>
<dbReference type="EMBL" id="JACHCA010000031">
    <property type="protein sequence ID" value="MBB6131782.1"/>
    <property type="molecule type" value="Genomic_DNA"/>
</dbReference>
<protein>
    <submittedName>
        <fullName evidence="2">Inner membrane protein</fullName>
    </submittedName>
</protein>
<dbReference type="Proteomes" id="UP000548326">
    <property type="component" value="Unassembled WGS sequence"/>
</dbReference>
<dbReference type="GO" id="GO:0005886">
    <property type="term" value="C:plasma membrane"/>
    <property type="evidence" value="ECO:0007669"/>
    <property type="project" value="TreeGrafter"/>
</dbReference>
<feature type="transmembrane region" description="Helical" evidence="1">
    <location>
        <begin position="372"/>
        <end position="393"/>
    </location>
</feature>
<sequence>MTENESPKHGIMDGLKESITVKLLFIATLILLLLIPSSLVNNLIDERTSRQDEMMRDVSDKWSGSQVIKGPVLVIPYKQQVKDRDASNKEVTREIIENLYILPDNLHIKAGLTTQIRHRGIFDVAVYNSLIKVSGNFAKADLGSLSLTPDQLLLNKARIVFSISDLKGLKNNPVIKANDQTLTAEPLFESASVFGGGLQVAVDISGAKDGNVPFEYALDLKGSQNLSFLHLGKTTDVEASGTWSSPSFDGRYLPDDYTINKNGFKAHWRMLYYNRPFPQQWVNNDTLLSSDKKLGDAVFGIKLRLPVDQYQKTMRTSKYALLIIALTFISLFLTEVIRKQRIHIFNYILIGLAMIIYYSLLLSFSEQVGYNYAYLIASVSTIALVSVFIASLLKNKMATWLFAFILSVFYAFIFVIIQLEDFALIIGSVALFMVVAVLMYFSRRINWDRH</sequence>
<name>A0A841JND1_9SPHI</name>
<dbReference type="PANTHER" id="PTHR30092">
    <property type="entry name" value="INNER MEMBRANE PROTEIN CRED"/>
    <property type="match status" value="1"/>
</dbReference>
<feature type="transmembrane region" description="Helical" evidence="1">
    <location>
        <begin position="344"/>
        <end position="360"/>
    </location>
</feature>
<dbReference type="NCBIfam" id="NF008712">
    <property type="entry name" value="PRK11715.1-1"/>
    <property type="match status" value="1"/>
</dbReference>
<keyword evidence="1" id="KW-0472">Membrane</keyword>
<evidence type="ECO:0000313" key="2">
    <source>
        <dbReference type="EMBL" id="MBB6131782.1"/>
    </source>
</evidence>
<accession>A0A841JND1</accession>
<dbReference type="Pfam" id="PF06123">
    <property type="entry name" value="CreD"/>
    <property type="match status" value="1"/>
</dbReference>
<dbReference type="PIRSF" id="PIRSF004548">
    <property type="entry name" value="CreD"/>
    <property type="match status" value="1"/>
</dbReference>
<feature type="transmembrane region" description="Helical" evidence="1">
    <location>
        <begin position="21"/>
        <end position="40"/>
    </location>
</feature>
<feature type="transmembrane region" description="Helical" evidence="1">
    <location>
        <begin position="400"/>
        <end position="417"/>
    </location>
</feature>
<comment type="caution">
    <text evidence="2">The sequence shown here is derived from an EMBL/GenBank/DDBJ whole genome shotgun (WGS) entry which is preliminary data.</text>
</comment>
<keyword evidence="1" id="KW-0812">Transmembrane</keyword>
<organism evidence="2 3">
    <name type="scientific">Mucilaginibacter lappiensis</name>
    <dbReference type="NCBI Taxonomy" id="354630"/>
    <lineage>
        <taxon>Bacteria</taxon>
        <taxon>Pseudomonadati</taxon>
        <taxon>Bacteroidota</taxon>
        <taxon>Sphingobacteriia</taxon>
        <taxon>Sphingobacteriales</taxon>
        <taxon>Sphingobacteriaceae</taxon>
        <taxon>Mucilaginibacter</taxon>
    </lineage>
</organism>
<gene>
    <name evidence="2" type="ORF">HDF22_005935</name>
</gene>
<dbReference type="RefSeq" id="WP_260171081.1">
    <property type="nucleotide sequence ID" value="NZ_JACHCA010000031.1"/>
</dbReference>
<dbReference type="AlphaFoldDB" id="A0A841JND1"/>
<dbReference type="PANTHER" id="PTHR30092:SF0">
    <property type="entry name" value="INNER MEMBRANE PROTEIN CRED"/>
    <property type="match status" value="1"/>
</dbReference>